<gene>
    <name evidence="2" type="primary">AVEN_203532_1</name>
    <name evidence="2" type="ORF">NPIL_177301</name>
</gene>
<evidence type="ECO:0000313" key="2">
    <source>
        <dbReference type="EMBL" id="GFT64754.1"/>
    </source>
</evidence>
<evidence type="ECO:0000313" key="3">
    <source>
        <dbReference type="Proteomes" id="UP000887013"/>
    </source>
</evidence>
<feature type="domain" description="DUF7041" evidence="1">
    <location>
        <begin position="20"/>
        <end position="82"/>
    </location>
</feature>
<keyword evidence="3" id="KW-1185">Reference proteome</keyword>
<dbReference type="Pfam" id="PF23055">
    <property type="entry name" value="DUF7041"/>
    <property type="match status" value="1"/>
</dbReference>
<accession>A0A8X6PHA6</accession>
<dbReference type="EMBL" id="BMAW01068493">
    <property type="protein sequence ID" value="GFT64754.1"/>
    <property type="molecule type" value="Genomic_DNA"/>
</dbReference>
<reference evidence="2" key="1">
    <citation type="submission" date="2020-08" db="EMBL/GenBank/DDBJ databases">
        <title>Multicomponent nature underlies the extraordinary mechanical properties of spider dragline silk.</title>
        <authorList>
            <person name="Kono N."/>
            <person name="Nakamura H."/>
            <person name="Mori M."/>
            <person name="Yoshida Y."/>
            <person name="Ohtoshi R."/>
            <person name="Malay A.D."/>
            <person name="Moran D.A.P."/>
            <person name="Tomita M."/>
            <person name="Numata K."/>
            <person name="Arakawa K."/>
        </authorList>
    </citation>
    <scope>NUCLEOTIDE SEQUENCE</scope>
</reference>
<sequence length="83" mass="9601">MSYEDSAAVINIAHVSMKVLPFWRTNPEIWFSQMENRFILAGIMIEITKFHHVISSFQPEELDIVGDIILNPPAEKPYTVLRN</sequence>
<protein>
    <submittedName>
        <fullName evidence="2">Peptidase A2 domain-containing protein</fullName>
    </submittedName>
</protein>
<name>A0A8X6PHA6_NEPPI</name>
<dbReference type="OrthoDB" id="6423925at2759"/>
<dbReference type="InterPro" id="IPR055469">
    <property type="entry name" value="DUF7041"/>
</dbReference>
<proteinExistence type="predicted"/>
<dbReference type="AlphaFoldDB" id="A0A8X6PHA6"/>
<dbReference type="PANTHER" id="PTHR33327:SF3">
    <property type="entry name" value="RNA-DIRECTED DNA POLYMERASE"/>
    <property type="match status" value="1"/>
</dbReference>
<organism evidence="2 3">
    <name type="scientific">Nephila pilipes</name>
    <name type="common">Giant wood spider</name>
    <name type="synonym">Nephila maculata</name>
    <dbReference type="NCBI Taxonomy" id="299642"/>
    <lineage>
        <taxon>Eukaryota</taxon>
        <taxon>Metazoa</taxon>
        <taxon>Ecdysozoa</taxon>
        <taxon>Arthropoda</taxon>
        <taxon>Chelicerata</taxon>
        <taxon>Arachnida</taxon>
        <taxon>Araneae</taxon>
        <taxon>Araneomorphae</taxon>
        <taxon>Entelegynae</taxon>
        <taxon>Araneoidea</taxon>
        <taxon>Nephilidae</taxon>
        <taxon>Nephila</taxon>
    </lineage>
</organism>
<dbReference type="Proteomes" id="UP000887013">
    <property type="component" value="Unassembled WGS sequence"/>
</dbReference>
<evidence type="ECO:0000259" key="1">
    <source>
        <dbReference type="Pfam" id="PF23055"/>
    </source>
</evidence>
<comment type="caution">
    <text evidence="2">The sequence shown here is derived from an EMBL/GenBank/DDBJ whole genome shotgun (WGS) entry which is preliminary data.</text>
</comment>
<dbReference type="PANTHER" id="PTHR33327">
    <property type="entry name" value="ENDONUCLEASE"/>
    <property type="match status" value="1"/>
</dbReference>